<comment type="caution">
    <text evidence="2">The sequence shown here is derived from an EMBL/GenBank/DDBJ whole genome shotgun (WGS) entry which is preliminary data.</text>
</comment>
<dbReference type="AlphaFoldDB" id="A0AAV4MLE9"/>
<dbReference type="EMBL" id="BPLR01002378">
    <property type="protein sequence ID" value="GIX73148.1"/>
    <property type="molecule type" value="Genomic_DNA"/>
</dbReference>
<evidence type="ECO:0000256" key="1">
    <source>
        <dbReference type="SAM" id="MobiDB-lite"/>
    </source>
</evidence>
<organism evidence="2 3">
    <name type="scientific">Caerostris extrusa</name>
    <name type="common">Bark spider</name>
    <name type="synonym">Caerostris bankana</name>
    <dbReference type="NCBI Taxonomy" id="172846"/>
    <lineage>
        <taxon>Eukaryota</taxon>
        <taxon>Metazoa</taxon>
        <taxon>Ecdysozoa</taxon>
        <taxon>Arthropoda</taxon>
        <taxon>Chelicerata</taxon>
        <taxon>Arachnida</taxon>
        <taxon>Araneae</taxon>
        <taxon>Araneomorphae</taxon>
        <taxon>Entelegynae</taxon>
        <taxon>Araneoidea</taxon>
        <taxon>Araneidae</taxon>
        <taxon>Caerostris</taxon>
    </lineage>
</organism>
<accession>A0AAV4MLE9</accession>
<feature type="compositionally biased region" description="Polar residues" evidence="1">
    <location>
        <begin position="1"/>
        <end position="21"/>
    </location>
</feature>
<gene>
    <name evidence="2" type="ORF">CEXT_619281</name>
</gene>
<dbReference type="Proteomes" id="UP001054945">
    <property type="component" value="Unassembled WGS sequence"/>
</dbReference>
<protein>
    <submittedName>
        <fullName evidence="2">Uncharacterized protein</fullName>
    </submittedName>
</protein>
<name>A0AAV4MLE9_CAEEX</name>
<evidence type="ECO:0000313" key="2">
    <source>
        <dbReference type="EMBL" id="GIX73148.1"/>
    </source>
</evidence>
<proteinExistence type="predicted"/>
<keyword evidence="3" id="KW-1185">Reference proteome</keyword>
<evidence type="ECO:0000313" key="3">
    <source>
        <dbReference type="Proteomes" id="UP001054945"/>
    </source>
</evidence>
<reference evidence="2 3" key="1">
    <citation type="submission" date="2021-06" db="EMBL/GenBank/DDBJ databases">
        <title>Caerostris extrusa draft genome.</title>
        <authorList>
            <person name="Kono N."/>
            <person name="Arakawa K."/>
        </authorList>
    </citation>
    <scope>NUCLEOTIDE SEQUENCE [LARGE SCALE GENOMIC DNA]</scope>
</reference>
<sequence>MEASTQLEKAASRRNSMNGPVSTVKAKDSSLLVKMSLLSQSRKLRKRQFSNFSVILRPNTFTQNLQYFSTGIICLSRRRQRSDFH</sequence>
<feature type="region of interest" description="Disordered" evidence="1">
    <location>
        <begin position="1"/>
        <end position="23"/>
    </location>
</feature>